<proteinExistence type="predicted"/>
<evidence type="ECO:0000256" key="1">
    <source>
        <dbReference type="SAM" id="Phobius"/>
    </source>
</evidence>
<evidence type="ECO:0000313" key="3">
    <source>
        <dbReference type="Proteomes" id="UP001143362"/>
    </source>
</evidence>
<dbReference type="InterPro" id="IPR021344">
    <property type="entry name" value="DUF2970"/>
</dbReference>
<sequence>MSDSEQAPKKSLNPLSYVGSTLAAAFGVQSSKNRERDFQDGKAIHFIATGIIATVLFVGGMYLLVKLILDNAR</sequence>
<dbReference type="EMBL" id="SHNN01000002">
    <property type="protein sequence ID" value="MCX2981351.1"/>
    <property type="molecule type" value="Genomic_DNA"/>
</dbReference>
<keyword evidence="1" id="KW-0472">Membrane</keyword>
<name>A0ABT3TGE2_9GAMM</name>
<dbReference type="Proteomes" id="UP001143362">
    <property type="component" value="Unassembled WGS sequence"/>
</dbReference>
<evidence type="ECO:0000313" key="2">
    <source>
        <dbReference type="EMBL" id="MCX2981351.1"/>
    </source>
</evidence>
<dbReference type="Pfam" id="PF11174">
    <property type="entry name" value="DUF2970"/>
    <property type="match status" value="1"/>
</dbReference>
<keyword evidence="3" id="KW-1185">Reference proteome</keyword>
<dbReference type="RefSeq" id="WP_279245352.1">
    <property type="nucleotide sequence ID" value="NZ_SHNN01000002.1"/>
</dbReference>
<keyword evidence="1" id="KW-0812">Transmembrane</keyword>
<comment type="caution">
    <text evidence="2">The sequence shown here is derived from an EMBL/GenBank/DDBJ whole genome shotgun (WGS) entry which is preliminary data.</text>
</comment>
<protein>
    <submittedName>
        <fullName evidence="2">DUF2970 domain-containing protein</fullName>
    </submittedName>
</protein>
<organism evidence="2 3">
    <name type="scientific">Candidatus Litorirhabdus singularis</name>
    <dbReference type="NCBI Taxonomy" id="2518993"/>
    <lineage>
        <taxon>Bacteria</taxon>
        <taxon>Pseudomonadati</taxon>
        <taxon>Pseudomonadota</taxon>
        <taxon>Gammaproteobacteria</taxon>
        <taxon>Cellvibrionales</taxon>
        <taxon>Halieaceae</taxon>
        <taxon>Candidatus Litorirhabdus</taxon>
    </lineage>
</organism>
<keyword evidence="1" id="KW-1133">Transmembrane helix</keyword>
<feature type="transmembrane region" description="Helical" evidence="1">
    <location>
        <begin position="43"/>
        <end position="65"/>
    </location>
</feature>
<accession>A0ABT3TGE2</accession>
<gene>
    <name evidence="2" type="ORF">EYC98_10790</name>
</gene>
<reference evidence="2" key="1">
    <citation type="submission" date="2019-02" db="EMBL/GenBank/DDBJ databases">
        <authorList>
            <person name="Li S.-H."/>
        </authorList>
    </citation>
    <scope>NUCLEOTIDE SEQUENCE</scope>
    <source>
        <strain evidence="2">IMCC14734</strain>
    </source>
</reference>